<name>A0A7X6DLT8_9BACT</name>
<dbReference type="AlphaFoldDB" id="A0A7X6DLT8"/>
<evidence type="ECO:0000313" key="6">
    <source>
        <dbReference type="Proteomes" id="UP000534783"/>
    </source>
</evidence>
<dbReference type="Gene3D" id="1.10.8.60">
    <property type="match status" value="1"/>
</dbReference>
<dbReference type="PANTHER" id="PTHR23073">
    <property type="entry name" value="26S PROTEASOME REGULATORY SUBUNIT"/>
    <property type="match status" value="1"/>
</dbReference>
<reference evidence="5 6" key="1">
    <citation type="journal article" date="2020" name="Nature">
        <title>Bacterial chemolithoautotrophy via manganese oxidation.</title>
        <authorList>
            <person name="Yu H."/>
            <person name="Leadbetter J.R."/>
        </authorList>
    </citation>
    <scope>NUCLEOTIDE SEQUENCE [LARGE SCALE GENOMIC DNA]</scope>
    <source>
        <strain evidence="5 6">Mn-1</strain>
    </source>
</reference>
<evidence type="ECO:0000256" key="1">
    <source>
        <dbReference type="ARBA" id="ARBA00006914"/>
    </source>
</evidence>
<accession>A0A7X6DLT8</accession>
<dbReference type="SMART" id="SM00382">
    <property type="entry name" value="AAA"/>
    <property type="match status" value="1"/>
</dbReference>
<dbReference type="Gene3D" id="3.40.50.300">
    <property type="entry name" value="P-loop containing nucleotide triphosphate hydrolases"/>
    <property type="match status" value="1"/>
</dbReference>
<dbReference type="Pfam" id="PF22977">
    <property type="entry name" value="WHD"/>
    <property type="match status" value="1"/>
</dbReference>
<keyword evidence="6" id="KW-1185">Reference proteome</keyword>
<dbReference type="CDD" id="cd19481">
    <property type="entry name" value="RecA-like_protease"/>
    <property type="match status" value="1"/>
</dbReference>
<protein>
    <submittedName>
        <fullName evidence="5">ATP-binding protein</fullName>
    </submittedName>
</protein>
<dbReference type="InterPro" id="IPR003959">
    <property type="entry name" value="ATPase_AAA_core"/>
</dbReference>
<organism evidence="5 6">
    <name type="scientific">Candidatus Manganitrophus noduliformans</name>
    <dbReference type="NCBI Taxonomy" id="2606439"/>
    <lineage>
        <taxon>Bacteria</taxon>
        <taxon>Pseudomonadati</taxon>
        <taxon>Nitrospirota</taxon>
        <taxon>Nitrospiria</taxon>
        <taxon>Candidatus Troglogloeales</taxon>
        <taxon>Candidatus Manganitrophaceae</taxon>
        <taxon>Candidatus Manganitrophus</taxon>
    </lineage>
</organism>
<dbReference type="GO" id="GO:0016887">
    <property type="term" value="F:ATP hydrolysis activity"/>
    <property type="evidence" value="ECO:0007669"/>
    <property type="project" value="InterPro"/>
</dbReference>
<sequence length="744" mass="83528">MRATKRATKAASFRDSREYLAAELDWLDRALSLLLHLFHRREAKTEGQGLFLSQKEAERLLSQNPPADEPDAEALRASLDRSRREIVSRRKASLEEGVYLSLPHLAHLFHLSPVEETALLVSLAPELDPKYAKLYAYLQDDLTRKFPSVDLILTIARLQGAVGPQGRFFFSAQAPLLRWHLLHPAGEAGLPIPRLNQGLVLDERIVAFLLEIAQFDAKVLPYVQPLRRKERALPSPAAEVVSQLQGLITSQFQQQNAPRRKVLAYFYGPGAPDGRGIAEQLCETLKIHLIEVDLAALHQAGLAGALPFAEGLRRIVREALLQPAALYLSGFEKWREEGKGDISVMESLLREASWLTFIEGTEPRVPGAISEESLFLPFALSLPDAHRRIEGWRGLIDRAPTTIGKEEIESLSLRYRLTLREMEEAMCLARDRATLRSPAQAEVTCDDLLWACRERSQVHFGGLARSMTPRASWEDLVLPNPLLQQLREIVSQVRHRPQVLHDWGFEKKLLLGKGIYILFMGPSGTGKTLAAEVLAQMLGRDLLKVDLSAVVSKYIGETEKNLQRIFSGAERSDAILLFDEADALFGKRSEVKDAHDRYANIEVNYLLQRLEEYEGIVILATNFAQNIDDAFSRRIQMSIEFPFPNEASRLEIWKKHLPKEAPLAEGVDLEYLAGQFKIAGGNIRNIVLNAAFLAAEAGGPIQMVHLLQAIRREYEKMGKLFSESEFTLPPALATERAVPKRSAR</sequence>
<dbReference type="Pfam" id="PF00004">
    <property type="entry name" value="AAA"/>
    <property type="match status" value="1"/>
</dbReference>
<dbReference type="SUPFAM" id="SSF52540">
    <property type="entry name" value="P-loop containing nucleoside triphosphate hydrolases"/>
    <property type="match status" value="1"/>
</dbReference>
<feature type="domain" description="AAA+ ATPase" evidence="4">
    <location>
        <begin position="513"/>
        <end position="645"/>
    </location>
</feature>
<evidence type="ECO:0000259" key="4">
    <source>
        <dbReference type="SMART" id="SM00382"/>
    </source>
</evidence>
<keyword evidence="3 5" id="KW-0067">ATP-binding</keyword>
<proteinExistence type="inferred from homology"/>
<keyword evidence="2" id="KW-0547">Nucleotide-binding</keyword>
<comment type="caution">
    <text evidence="5">The sequence shown here is derived from an EMBL/GenBank/DDBJ whole genome shotgun (WGS) entry which is preliminary data.</text>
</comment>
<dbReference type="InterPro" id="IPR054472">
    <property type="entry name" value="WHD"/>
</dbReference>
<dbReference type="Proteomes" id="UP000534783">
    <property type="component" value="Unassembled WGS sequence"/>
</dbReference>
<dbReference type="InterPro" id="IPR003593">
    <property type="entry name" value="AAA+_ATPase"/>
</dbReference>
<dbReference type="EMBL" id="VTOW01000001">
    <property type="protein sequence ID" value="NKE69583.1"/>
    <property type="molecule type" value="Genomic_DNA"/>
</dbReference>
<dbReference type="GO" id="GO:0005524">
    <property type="term" value="F:ATP binding"/>
    <property type="evidence" value="ECO:0007669"/>
    <property type="project" value="UniProtKB-KW"/>
</dbReference>
<evidence type="ECO:0000256" key="2">
    <source>
        <dbReference type="ARBA" id="ARBA00022741"/>
    </source>
</evidence>
<evidence type="ECO:0000256" key="3">
    <source>
        <dbReference type="ARBA" id="ARBA00022840"/>
    </source>
</evidence>
<evidence type="ECO:0000313" key="5">
    <source>
        <dbReference type="EMBL" id="NKE69583.1"/>
    </source>
</evidence>
<comment type="similarity">
    <text evidence="1">Belongs to the AAA ATPase family.</text>
</comment>
<dbReference type="InterPro" id="IPR050221">
    <property type="entry name" value="26S_Proteasome_ATPase"/>
</dbReference>
<dbReference type="RefSeq" id="WP_168057878.1">
    <property type="nucleotide sequence ID" value="NZ_VTOW01000001.1"/>
</dbReference>
<dbReference type="InterPro" id="IPR027417">
    <property type="entry name" value="P-loop_NTPase"/>
</dbReference>
<gene>
    <name evidence="5" type="ORF">MNODULE_02300</name>
</gene>